<evidence type="ECO:0000313" key="8">
    <source>
        <dbReference type="Proteomes" id="UP000887578"/>
    </source>
</evidence>
<feature type="transmembrane region" description="Helical" evidence="7">
    <location>
        <begin position="102"/>
        <end position="127"/>
    </location>
</feature>
<dbReference type="AlphaFoldDB" id="A0A914QH33"/>
<dbReference type="GO" id="GO:0031410">
    <property type="term" value="C:cytoplasmic vesicle"/>
    <property type="evidence" value="ECO:0007669"/>
    <property type="project" value="UniProtKB-KW"/>
</dbReference>
<evidence type="ECO:0000256" key="2">
    <source>
        <dbReference type="ARBA" id="ARBA00022824"/>
    </source>
</evidence>
<name>A0A914QH33_9BILA</name>
<keyword evidence="5" id="KW-0968">Cytoplasmic vesicle</keyword>
<dbReference type="GO" id="GO:0070072">
    <property type="term" value="P:vacuolar proton-transporting V-type ATPase complex assembly"/>
    <property type="evidence" value="ECO:0007669"/>
    <property type="project" value="InterPro"/>
</dbReference>
<accession>A0A914QH33</accession>
<dbReference type="Proteomes" id="UP000887578">
    <property type="component" value="Unplaced"/>
</dbReference>
<proteinExistence type="predicted"/>
<dbReference type="InterPro" id="IPR019013">
    <property type="entry name" value="Vma21"/>
</dbReference>
<keyword evidence="2" id="KW-0256">Endoplasmic reticulum</keyword>
<feature type="compositionally biased region" description="Basic and acidic residues" evidence="6">
    <location>
        <begin position="1"/>
        <end position="11"/>
    </location>
</feature>
<evidence type="ECO:0000256" key="4">
    <source>
        <dbReference type="ARBA" id="ARBA00023136"/>
    </source>
</evidence>
<keyword evidence="4 7" id="KW-0472">Membrane</keyword>
<feature type="compositionally biased region" description="Low complexity" evidence="6">
    <location>
        <begin position="36"/>
        <end position="52"/>
    </location>
</feature>
<dbReference type="Pfam" id="PF09446">
    <property type="entry name" value="VMA21"/>
    <property type="match status" value="1"/>
</dbReference>
<keyword evidence="3 7" id="KW-1133">Transmembrane helix</keyword>
<feature type="transmembrane region" description="Helical" evidence="7">
    <location>
        <begin position="139"/>
        <end position="160"/>
    </location>
</feature>
<feature type="region of interest" description="Disordered" evidence="6">
    <location>
        <begin position="1"/>
        <end position="52"/>
    </location>
</feature>
<evidence type="ECO:0000256" key="7">
    <source>
        <dbReference type="SAM" id="Phobius"/>
    </source>
</evidence>
<reference evidence="9" key="1">
    <citation type="submission" date="2022-11" db="UniProtKB">
        <authorList>
            <consortium name="WormBaseParasite"/>
        </authorList>
    </citation>
    <scope>IDENTIFICATION</scope>
</reference>
<sequence length="175" mass="19766">MSEISEVRKESSSSTVSDVEIINDIDESDKSVTGDSNTSRNHSRSSSVSSVNRINPKLEENEPFVDPLFAESVPPADPLALPPMTEEEYDAIYTEETRAKAIVLLIYFSILMVALPFASMYYCYHYVFNEYDASTDMLYSGLVAIAEVYILVAIFIFIAYKDEQTIEKRIKTKND</sequence>
<keyword evidence="1 7" id="KW-0812">Transmembrane</keyword>
<evidence type="ECO:0000256" key="1">
    <source>
        <dbReference type="ARBA" id="ARBA00022692"/>
    </source>
</evidence>
<protein>
    <submittedName>
        <fullName evidence="9">Uncharacterized protein</fullName>
    </submittedName>
</protein>
<evidence type="ECO:0000256" key="5">
    <source>
        <dbReference type="ARBA" id="ARBA00023329"/>
    </source>
</evidence>
<evidence type="ECO:0000256" key="3">
    <source>
        <dbReference type="ARBA" id="ARBA00022989"/>
    </source>
</evidence>
<evidence type="ECO:0000313" key="9">
    <source>
        <dbReference type="WBParaSite" id="PDA_v2.g28810.t1"/>
    </source>
</evidence>
<keyword evidence="8" id="KW-1185">Reference proteome</keyword>
<evidence type="ECO:0000256" key="6">
    <source>
        <dbReference type="SAM" id="MobiDB-lite"/>
    </source>
</evidence>
<organism evidence="8 9">
    <name type="scientific">Panagrolaimus davidi</name>
    <dbReference type="NCBI Taxonomy" id="227884"/>
    <lineage>
        <taxon>Eukaryota</taxon>
        <taxon>Metazoa</taxon>
        <taxon>Ecdysozoa</taxon>
        <taxon>Nematoda</taxon>
        <taxon>Chromadorea</taxon>
        <taxon>Rhabditida</taxon>
        <taxon>Tylenchina</taxon>
        <taxon>Panagrolaimomorpha</taxon>
        <taxon>Panagrolaimoidea</taxon>
        <taxon>Panagrolaimidae</taxon>
        <taxon>Panagrolaimus</taxon>
    </lineage>
</organism>
<dbReference type="WBParaSite" id="PDA_v2.g28810.t1">
    <property type="protein sequence ID" value="PDA_v2.g28810.t1"/>
    <property type="gene ID" value="PDA_v2.g28810"/>
</dbReference>